<dbReference type="PANTHER" id="PTHR15422">
    <property type="entry name" value="OS05G0565100 PROTEIN"/>
    <property type="match status" value="1"/>
</dbReference>
<dbReference type="GO" id="GO:0140575">
    <property type="term" value="F:transmembrane monodehydroascorbate reductase activity"/>
    <property type="evidence" value="ECO:0007669"/>
    <property type="project" value="InterPro"/>
</dbReference>
<keyword evidence="14" id="KW-1185">Reference proteome</keyword>
<dbReference type="PROSITE" id="PS50939">
    <property type="entry name" value="CYTOCHROME_B561"/>
    <property type="match status" value="1"/>
</dbReference>
<dbReference type="InterPro" id="IPR045150">
    <property type="entry name" value="CYB561D1/2"/>
</dbReference>
<evidence type="ECO:0000256" key="7">
    <source>
        <dbReference type="ARBA" id="ARBA00022982"/>
    </source>
</evidence>
<protein>
    <submittedName>
        <fullName evidence="13">Cytochrome b561 domain-containing protein</fullName>
    </submittedName>
</protein>
<dbReference type="OrthoDB" id="19261at2759"/>
<evidence type="ECO:0000256" key="2">
    <source>
        <dbReference type="ARBA" id="ARBA00004141"/>
    </source>
</evidence>
<dbReference type="AlphaFoldDB" id="A0A834T4V8"/>
<evidence type="ECO:0000256" key="1">
    <source>
        <dbReference type="ARBA" id="ARBA00001970"/>
    </source>
</evidence>
<dbReference type="Gene3D" id="1.20.120.1770">
    <property type="match status" value="1"/>
</dbReference>
<feature type="transmembrane region" description="Helical" evidence="11">
    <location>
        <begin position="121"/>
        <end position="140"/>
    </location>
</feature>
<feature type="domain" description="Cytochrome b561" evidence="12">
    <location>
        <begin position="15"/>
        <end position="212"/>
    </location>
</feature>
<keyword evidence="4" id="KW-0349">Heme</keyword>
<comment type="cofactor">
    <cofactor evidence="1">
        <name>heme b</name>
        <dbReference type="ChEBI" id="CHEBI:60344"/>
    </cofactor>
</comment>
<evidence type="ECO:0000256" key="4">
    <source>
        <dbReference type="ARBA" id="ARBA00022617"/>
    </source>
</evidence>
<evidence type="ECO:0000313" key="13">
    <source>
        <dbReference type="EMBL" id="KAF7815709.1"/>
    </source>
</evidence>
<sequence>MFQASLASIMLPLVICSSQRHQKNNLLMSSLFFFFSFWVKMNPKLEFEITVHGFLLWASMGFLMPIGIIAIRLSNSEKNQRRLKHIFYVHAFLQNFAVLLATAGAIMSIKNFNNSFNNNHQRVGVALYAIIWLQLLLGIIRPQRGSKRRSVWFFSHWIIGTAVSFLGVLSVYSGLEAYKNILFTAQVTFILFFYLFQDKWSYIQNQGLVLDNEPRNPTSQEICGDDKKQKELKAESC</sequence>
<dbReference type="GO" id="GO:0016020">
    <property type="term" value="C:membrane"/>
    <property type="evidence" value="ECO:0007669"/>
    <property type="project" value="UniProtKB-SubCell"/>
</dbReference>
<feature type="transmembrane region" description="Helical" evidence="11">
    <location>
        <begin position="152"/>
        <end position="172"/>
    </location>
</feature>
<dbReference type="Pfam" id="PF03188">
    <property type="entry name" value="Cytochrom_B561"/>
    <property type="match status" value="1"/>
</dbReference>
<comment type="subcellular location">
    <subcellularLocation>
        <location evidence="2">Membrane</location>
        <topology evidence="2">Multi-pass membrane protein</topology>
    </subcellularLocation>
</comment>
<keyword evidence="3" id="KW-0813">Transport</keyword>
<feature type="transmembrane region" description="Helical" evidence="11">
    <location>
        <begin position="178"/>
        <end position="196"/>
    </location>
</feature>
<evidence type="ECO:0000256" key="10">
    <source>
        <dbReference type="ARBA" id="ARBA00023136"/>
    </source>
</evidence>
<keyword evidence="6" id="KW-0479">Metal-binding</keyword>
<proteinExistence type="predicted"/>
<feature type="transmembrane region" description="Helical" evidence="11">
    <location>
        <begin position="54"/>
        <end position="74"/>
    </location>
</feature>
<dbReference type="EMBL" id="JAAIUW010000009">
    <property type="protein sequence ID" value="KAF7815709.1"/>
    <property type="molecule type" value="Genomic_DNA"/>
</dbReference>
<keyword evidence="9" id="KW-0408">Iron</keyword>
<evidence type="ECO:0000256" key="11">
    <source>
        <dbReference type="SAM" id="Phobius"/>
    </source>
</evidence>
<reference evidence="13" key="1">
    <citation type="submission" date="2020-09" db="EMBL/GenBank/DDBJ databases">
        <title>Genome-Enabled Discovery of Anthraquinone Biosynthesis in Senna tora.</title>
        <authorList>
            <person name="Kang S.-H."/>
            <person name="Pandey R.P."/>
            <person name="Lee C.-M."/>
            <person name="Sim J.-S."/>
            <person name="Jeong J.-T."/>
            <person name="Choi B.-S."/>
            <person name="Jung M."/>
            <person name="Ginzburg D."/>
            <person name="Zhao K."/>
            <person name="Won S.Y."/>
            <person name="Oh T.-J."/>
            <person name="Yu Y."/>
            <person name="Kim N.-H."/>
            <person name="Lee O.R."/>
            <person name="Lee T.-H."/>
            <person name="Bashyal P."/>
            <person name="Kim T.-S."/>
            <person name="Lee W.-H."/>
            <person name="Kawkins C."/>
            <person name="Kim C.-K."/>
            <person name="Kim J.S."/>
            <person name="Ahn B.O."/>
            <person name="Rhee S.Y."/>
            <person name="Sohng J.K."/>
        </authorList>
    </citation>
    <scope>NUCLEOTIDE SEQUENCE</scope>
    <source>
        <tissue evidence="13">Leaf</tissue>
    </source>
</reference>
<feature type="transmembrane region" description="Helical" evidence="11">
    <location>
        <begin position="86"/>
        <end position="109"/>
    </location>
</feature>
<evidence type="ECO:0000256" key="6">
    <source>
        <dbReference type="ARBA" id="ARBA00022723"/>
    </source>
</evidence>
<organism evidence="13 14">
    <name type="scientific">Senna tora</name>
    <dbReference type="NCBI Taxonomy" id="362788"/>
    <lineage>
        <taxon>Eukaryota</taxon>
        <taxon>Viridiplantae</taxon>
        <taxon>Streptophyta</taxon>
        <taxon>Embryophyta</taxon>
        <taxon>Tracheophyta</taxon>
        <taxon>Spermatophyta</taxon>
        <taxon>Magnoliopsida</taxon>
        <taxon>eudicotyledons</taxon>
        <taxon>Gunneridae</taxon>
        <taxon>Pentapetalae</taxon>
        <taxon>rosids</taxon>
        <taxon>fabids</taxon>
        <taxon>Fabales</taxon>
        <taxon>Fabaceae</taxon>
        <taxon>Caesalpinioideae</taxon>
        <taxon>Cassia clade</taxon>
        <taxon>Senna</taxon>
    </lineage>
</organism>
<dbReference type="Proteomes" id="UP000634136">
    <property type="component" value="Unassembled WGS sequence"/>
</dbReference>
<keyword evidence="5 11" id="KW-0812">Transmembrane</keyword>
<dbReference type="GO" id="GO:0046872">
    <property type="term" value="F:metal ion binding"/>
    <property type="evidence" value="ECO:0007669"/>
    <property type="project" value="UniProtKB-KW"/>
</dbReference>
<evidence type="ECO:0000256" key="3">
    <source>
        <dbReference type="ARBA" id="ARBA00022448"/>
    </source>
</evidence>
<keyword evidence="10 11" id="KW-0472">Membrane</keyword>
<keyword evidence="8 11" id="KW-1133">Transmembrane helix</keyword>
<evidence type="ECO:0000256" key="9">
    <source>
        <dbReference type="ARBA" id="ARBA00023004"/>
    </source>
</evidence>
<comment type="caution">
    <text evidence="13">The sequence shown here is derived from an EMBL/GenBank/DDBJ whole genome shotgun (WGS) entry which is preliminary data.</text>
</comment>
<evidence type="ECO:0000256" key="8">
    <source>
        <dbReference type="ARBA" id="ARBA00022989"/>
    </source>
</evidence>
<dbReference type="CDD" id="cd08760">
    <property type="entry name" value="Cyt_b561_FRRS1_like"/>
    <property type="match status" value="1"/>
</dbReference>
<dbReference type="PANTHER" id="PTHR15422:SF24">
    <property type="entry name" value="DOMON RELATED DOMAIN-CONTAINING PROTEIN"/>
    <property type="match status" value="1"/>
</dbReference>
<evidence type="ECO:0000256" key="5">
    <source>
        <dbReference type="ARBA" id="ARBA00022692"/>
    </source>
</evidence>
<accession>A0A834T4V8</accession>
<dbReference type="GO" id="GO:0020037">
    <property type="term" value="F:heme binding"/>
    <property type="evidence" value="ECO:0007669"/>
    <property type="project" value="TreeGrafter"/>
</dbReference>
<gene>
    <name evidence="13" type="ORF">G2W53_029678</name>
</gene>
<evidence type="ECO:0000313" key="14">
    <source>
        <dbReference type="Proteomes" id="UP000634136"/>
    </source>
</evidence>
<dbReference type="InterPro" id="IPR006593">
    <property type="entry name" value="Cyt_b561/ferric_Rdtase_TM"/>
</dbReference>
<keyword evidence="7" id="KW-0249">Electron transport</keyword>
<dbReference type="SMART" id="SM00665">
    <property type="entry name" value="B561"/>
    <property type="match status" value="1"/>
</dbReference>
<evidence type="ECO:0000259" key="12">
    <source>
        <dbReference type="PROSITE" id="PS50939"/>
    </source>
</evidence>
<name>A0A834T4V8_9FABA</name>